<dbReference type="EMBL" id="SIHI01000016">
    <property type="protein sequence ID" value="TWT49948.1"/>
    <property type="molecule type" value="Genomic_DNA"/>
</dbReference>
<feature type="compositionally biased region" description="Low complexity" evidence="1">
    <location>
        <begin position="176"/>
        <end position="192"/>
    </location>
</feature>
<evidence type="ECO:0000313" key="4">
    <source>
        <dbReference type="Proteomes" id="UP000317243"/>
    </source>
</evidence>
<name>A0A5C5WGP3_9PLAN</name>
<keyword evidence="2" id="KW-0472">Membrane</keyword>
<comment type="caution">
    <text evidence="3">The sequence shown here is derived from an EMBL/GenBank/DDBJ whole genome shotgun (WGS) entry which is preliminary data.</text>
</comment>
<keyword evidence="2" id="KW-0812">Transmembrane</keyword>
<reference evidence="3 4" key="1">
    <citation type="submission" date="2019-02" db="EMBL/GenBank/DDBJ databases">
        <title>Deep-cultivation of Planctomycetes and their phenomic and genomic characterization uncovers novel biology.</title>
        <authorList>
            <person name="Wiegand S."/>
            <person name="Jogler M."/>
            <person name="Boedeker C."/>
            <person name="Pinto D."/>
            <person name="Vollmers J."/>
            <person name="Rivas-Marin E."/>
            <person name="Kohn T."/>
            <person name="Peeters S.H."/>
            <person name="Heuer A."/>
            <person name="Rast P."/>
            <person name="Oberbeckmann S."/>
            <person name="Bunk B."/>
            <person name="Jeske O."/>
            <person name="Meyerdierks A."/>
            <person name="Storesund J.E."/>
            <person name="Kallscheuer N."/>
            <person name="Luecker S."/>
            <person name="Lage O.M."/>
            <person name="Pohl T."/>
            <person name="Merkel B.J."/>
            <person name="Hornburger P."/>
            <person name="Mueller R.-W."/>
            <person name="Bruemmer F."/>
            <person name="Labrenz M."/>
            <person name="Spormann A.M."/>
            <person name="Op Den Camp H."/>
            <person name="Overmann J."/>
            <person name="Amann R."/>
            <person name="Jetten M.S.M."/>
            <person name="Mascher T."/>
            <person name="Medema M.H."/>
            <person name="Devos D.P."/>
            <person name="Kaster A.-K."/>
            <person name="Ovreas L."/>
            <person name="Rohde M."/>
            <person name="Galperin M.Y."/>
            <person name="Jogler C."/>
        </authorList>
    </citation>
    <scope>NUCLEOTIDE SEQUENCE [LARGE SCALE GENOMIC DNA]</scope>
    <source>
        <strain evidence="3 4">KOR42</strain>
    </source>
</reference>
<dbReference type="Proteomes" id="UP000317243">
    <property type="component" value="Unassembled WGS sequence"/>
</dbReference>
<feature type="region of interest" description="Disordered" evidence="1">
    <location>
        <begin position="167"/>
        <end position="192"/>
    </location>
</feature>
<keyword evidence="2" id="KW-1133">Transmembrane helix</keyword>
<evidence type="ECO:0000256" key="2">
    <source>
        <dbReference type="SAM" id="Phobius"/>
    </source>
</evidence>
<dbReference type="RefSeq" id="WP_146511197.1">
    <property type="nucleotide sequence ID" value="NZ_SIHI01000016.1"/>
</dbReference>
<accession>A0A5C5WGP3</accession>
<dbReference type="OrthoDB" id="9951919at2"/>
<proteinExistence type="predicted"/>
<keyword evidence="4" id="KW-1185">Reference proteome</keyword>
<gene>
    <name evidence="3" type="ORF">KOR42_37660</name>
</gene>
<sequence length="192" mass="21774">MMINSKKQTTTCAHRSRHGWTLVETLLIVTMTSTIGIVGAKLISRLISMGNQLQTQTQTEYTAQRFEDRLRTDVESSETAEPIDHGIQLFSPNGEAIQYVIRKDNSVRRVAPRPGGTAYETFQFPETTIAFEVQPDRVLFSCVPEKETDSFRHKVFDRPWTISTSLGRRNRPFSQTSESSEVSNENVSETVE</sequence>
<evidence type="ECO:0000313" key="3">
    <source>
        <dbReference type="EMBL" id="TWT49948.1"/>
    </source>
</evidence>
<protein>
    <submittedName>
        <fullName evidence="3">Uncharacterized protein</fullName>
    </submittedName>
</protein>
<organism evidence="3 4">
    <name type="scientific">Thalassoglobus neptunius</name>
    <dbReference type="NCBI Taxonomy" id="1938619"/>
    <lineage>
        <taxon>Bacteria</taxon>
        <taxon>Pseudomonadati</taxon>
        <taxon>Planctomycetota</taxon>
        <taxon>Planctomycetia</taxon>
        <taxon>Planctomycetales</taxon>
        <taxon>Planctomycetaceae</taxon>
        <taxon>Thalassoglobus</taxon>
    </lineage>
</organism>
<evidence type="ECO:0000256" key="1">
    <source>
        <dbReference type="SAM" id="MobiDB-lite"/>
    </source>
</evidence>
<dbReference type="AlphaFoldDB" id="A0A5C5WGP3"/>
<feature type="transmembrane region" description="Helical" evidence="2">
    <location>
        <begin position="21"/>
        <end position="43"/>
    </location>
</feature>